<name>A0A3A3FH54_9BURK</name>
<evidence type="ECO:0000313" key="1">
    <source>
        <dbReference type="EMBL" id="RJF92477.1"/>
    </source>
</evidence>
<protein>
    <submittedName>
        <fullName evidence="1">Uncharacterized protein</fullName>
    </submittedName>
</protein>
<evidence type="ECO:0000313" key="2">
    <source>
        <dbReference type="Proteomes" id="UP000265955"/>
    </source>
</evidence>
<organism evidence="1 2">
    <name type="scientific">Noviherbaspirillum saxi</name>
    <dbReference type="NCBI Taxonomy" id="2320863"/>
    <lineage>
        <taxon>Bacteria</taxon>
        <taxon>Pseudomonadati</taxon>
        <taxon>Pseudomonadota</taxon>
        <taxon>Betaproteobacteria</taxon>
        <taxon>Burkholderiales</taxon>
        <taxon>Oxalobacteraceae</taxon>
        <taxon>Noviherbaspirillum</taxon>
    </lineage>
</organism>
<dbReference type="AlphaFoldDB" id="A0A3A3FH54"/>
<keyword evidence="2" id="KW-1185">Reference proteome</keyword>
<sequence length="275" mass="31134">MTSWRQRLSEDNAERHRHAIRETISRLRSLEDKNYRVMESQLNDVALWAAKECIGPSTFEWMLDRIEELVEAACSRKQPEMIKAMNNYMRRATAIVQQAMMLRSGKRQHAFASVITHTASLEGESQDAFLEAVGAQFAPAEVRLIDPATFKLRTIAHRRKALTVTLKPRVTREARLAAALDRAEANAFALSNEDVRSFLLAEYRLRNRAFRLSTLPFNNAIDVLTAMQAIESIRSPAPDSGVQIKATKLPTKLLTDCYQGNDYLIEIVNNADKTA</sequence>
<gene>
    <name evidence="1" type="ORF">D3871_28125</name>
</gene>
<comment type="caution">
    <text evidence="1">The sequence shown here is derived from an EMBL/GenBank/DDBJ whole genome shotgun (WGS) entry which is preliminary data.</text>
</comment>
<dbReference type="OrthoDB" id="8881537at2"/>
<accession>A0A3A3FH54</accession>
<dbReference type="EMBL" id="QYUO01000003">
    <property type="protein sequence ID" value="RJF92477.1"/>
    <property type="molecule type" value="Genomic_DNA"/>
</dbReference>
<dbReference type="Proteomes" id="UP000265955">
    <property type="component" value="Unassembled WGS sequence"/>
</dbReference>
<proteinExistence type="predicted"/>
<dbReference type="RefSeq" id="WP_119772362.1">
    <property type="nucleotide sequence ID" value="NZ_QYUO01000003.1"/>
</dbReference>
<reference evidence="2" key="1">
    <citation type="submission" date="2018-09" db="EMBL/GenBank/DDBJ databases">
        <authorList>
            <person name="Zhu H."/>
        </authorList>
    </citation>
    <scope>NUCLEOTIDE SEQUENCE [LARGE SCALE GENOMIC DNA]</scope>
    <source>
        <strain evidence="2">K1R23-30</strain>
    </source>
</reference>